<dbReference type="RefSeq" id="WP_025705079.1">
    <property type="nucleotide sequence ID" value="NZ_CP009287.1"/>
</dbReference>
<evidence type="ECO:0000259" key="1">
    <source>
        <dbReference type="Pfam" id="PF09636"/>
    </source>
</evidence>
<proteinExistence type="predicted"/>
<dbReference type="SUPFAM" id="SSF159865">
    <property type="entry name" value="XkdW-like"/>
    <property type="match status" value="1"/>
</dbReference>
<dbReference type="EMBL" id="CP009287">
    <property type="protein sequence ID" value="AIQ71166.1"/>
    <property type="molecule type" value="Genomic_DNA"/>
</dbReference>
<name>A0A089MBG3_9BACL</name>
<dbReference type="OrthoDB" id="2918946at2"/>
<dbReference type="InterPro" id="IPR019094">
    <property type="entry name" value="Phage_SP-beta_YorD"/>
</dbReference>
<sequence>MNIALAIMHLHPQAESTRDFIVQDNGPEPVLRPGAEEKGRVRYEIKPPEDGENPVEGVHYRYGIDYNLLTEGEDYDIVERGPYIAVWNLDKPKPTEAELQAAWEAYQEAEANKPPELTEVEQLQKENVRLKAQNNALSERADFIEDIIAEMATRVYQ</sequence>
<dbReference type="KEGG" id="pgm:PGRAT_28925"/>
<dbReference type="InterPro" id="IPR035950">
    <property type="entry name" value="XkdW-like_sf"/>
</dbReference>
<feature type="domain" description="Bacteriophage SP-beta YorD" evidence="1">
    <location>
        <begin position="3"/>
        <end position="111"/>
    </location>
</feature>
<dbReference type="Pfam" id="PF09636">
    <property type="entry name" value="XkdW"/>
    <property type="match status" value="1"/>
</dbReference>
<reference evidence="2 3" key="1">
    <citation type="submission" date="2014-08" db="EMBL/GenBank/DDBJ databases">
        <title>Comparative genomics of the Paenibacillus odorifer group.</title>
        <authorList>
            <person name="den Bakker H.C."/>
            <person name="Tsai Y.-C."/>
            <person name="Martin N."/>
            <person name="Korlach J."/>
            <person name="Wiedmann M."/>
        </authorList>
    </citation>
    <scope>NUCLEOTIDE SEQUENCE [LARGE SCALE GENOMIC DNA]</scope>
    <source>
        <strain evidence="2 3">DSM 15220</strain>
    </source>
</reference>
<gene>
    <name evidence="2" type="ORF">PGRAT_28925</name>
</gene>
<dbReference type="AlphaFoldDB" id="A0A089MBG3"/>
<dbReference type="STRING" id="189425.PGRAT_28925"/>
<accession>A0A089MBG3</accession>
<protein>
    <recommendedName>
        <fullName evidence="1">Bacteriophage SP-beta YorD domain-containing protein</fullName>
    </recommendedName>
</protein>
<evidence type="ECO:0000313" key="3">
    <source>
        <dbReference type="Proteomes" id="UP000029500"/>
    </source>
</evidence>
<dbReference type="Gene3D" id="3.30.56.60">
    <property type="entry name" value="XkdW-like"/>
    <property type="match status" value="2"/>
</dbReference>
<evidence type="ECO:0000313" key="2">
    <source>
        <dbReference type="EMBL" id="AIQ71166.1"/>
    </source>
</evidence>
<dbReference type="Proteomes" id="UP000029500">
    <property type="component" value="Chromosome"/>
</dbReference>
<keyword evidence="3" id="KW-1185">Reference proteome</keyword>
<dbReference type="eggNOG" id="ENOG50305VI">
    <property type="taxonomic scope" value="Bacteria"/>
</dbReference>
<dbReference type="HOGENOM" id="CLU_1633767_0_0_9"/>
<organism evidence="2 3">
    <name type="scientific">Paenibacillus graminis</name>
    <dbReference type="NCBI Taxonomy" id="189425"/>
    <lineage>
        <taxon>Bacteria</taxon>
        <taxon>Bacillati</taxon>
        <taxon>Bacillota</taxon>
        <taxon>Bacilli</taxon>
        <taxon>Bacillales</taxon>
        <taxon>Paenibacillaceae</taxon>
        <taxon>Paenibacillus</taxon>
    </lineage>
</organism>